<dbReference type="AlphaFoldDB" id="A0A699KCD4"/>
<proteinExistence type="predicted"/>
<dbReference type="PROSITE" id="PS50158">
    <property type="entry name" value="ZF_CCHC"/>
    <property type="match status" value="1"/>
</dbReference>
<feature type="coiled-coil region" evidence="2">
    <location>
        <begin position="209"/>
        <end position="236"/>
    </location>
</feature>
<evidence type="ECO:0000256" key="3">
    <source>
        <dbReference type="SAM" id="MobiDB-lite"/>
    </source>
</evidence>
<gene>
    <name evidence="5" type="ORF">Tci_659529</name>
</gene>
<organism evidence="5">
    <name type="scientific">Tanacetum cinerariifolium</name>
    <name type="common">Dalmatian daisy</name>
    <name type="synonym">Chrysanthemum cinerariifolium</name>
    <dbReference type="NCBI Taxonomy" id="118510"/>
    <lineage>
        <taxon>Eukaryota</taxon>
        <taxon>Viridiplantae</taxon>
        <taxon>Streptophyta</taxon>
        <taxon>Embryophyta</taxon>
        <taxon>Tracheophyta</taxon>
        <taxon>Spermatophyta</taxon>
        <taxon>Magnoliopsida</taxon>
        <taxon>eudicotyledons</taxon>
        <taxon>Gunneridae</taxon>
        <taxon>Pentapetalae</taxon>
        <taxon>asterids</taxon>
        <taxon>campanulids</taxon>
        <taxon>Asterales</taxon>
        <taxon>Asteraceae</taxon>
        <taxon>Asteroideae</taxon>
        <taxon>Anthemideae</taxon>
        <taxon>Anthemidinae</taxon>
        <taxon>Tanacetum</taxon>
    </lineage>
</organism>
<feature type="coiled-coil region" evidence="2">
    <location>
        <begin position="517"/>
        <end position="547"/>
    </location>
</feature>
<accession>A0A699KCD4</accession>
<dbReference type="SUPFAM" id="SSF57756">
    <property type="entry name" value="Retrovirus zinc finger-like domains"/>
    <property type="match status" value="1"/>
</dbReference>
<evidence type="ECO:0000259" key="4">
    <source>
        <dbReference type="PROSITE" id="PS50158"/>
    </source>
</evidence>
<comment type="caution">
    <text evidence="5">The sequence shown here is derived from an EMBL/GenBank/DDBJ whole genome shotgun (WGS) entry which is preliminary data.</text>
</comment>
<evidence type="ECO:0000256" key="1">
    <source>
        <dbReference type="PROSITE-ProRule" id="PRU00047"/>
    </source>
</evidence>
<feature type="region of interest" description="Disordered" evidence="3">
    <location>
        <begin position="251"/>
        <end position="308"/>
    </location>
</feature>
<dbReference type="Pfam" id="PF14223">
    <property type="entry name" value="Retrotran_gag_2"/>
    <property type="match status" value="1"/>
</dbReference>
<dbReference type="GO" id="GO:0003676">
    <property type="term" value="F:nucleic acid binding"/>
    <property type="evidence" value="ECO:0007669"/>
    <property type="project" value="InterPro"/>
</dbReference>
<feature type="non-terminal residue" evidence="5">
    <location>
        <position position="655"/>
    </location>
</feature>
<reference evidence="5" key="1">
    <citation type="journal article" date="2019" name="Sci. Rep.">
        <title>Draft genome of Tanacetum cinerariifolium, the natural source of mosquito coil.</title>
        <authorList>
            <person name="Yamashiro T."/>
            <person name="Shiraishi A."/>
            <person name="Satake H."/>
            <person name="Nakayama K."/>
        </authorList>
    </citation>
    <scope>NUCLEOTIDE SEQUENCE</scope>
</reference>
<feature type="compositionally biased region" description="Polar residues" evidence="3">
    <location>
        <begin position="252"/>
        <end position="263"/>
    </location>
</feature>
<keyword evidence="2" id="KW-0175">Coiled coil</keyword>
<feature type="domain" description="CCHC-type" evidence="4">
    <location>
        <begin position="385"/>
        <end position="401"/>
    </location>
</feature>
<sequence>MATGSRDHPPMLAAGRYPQWRLRFLRYIDTRPNGKALTKCILSGPYKPTTILVQAVEATNDSPAVPEHTTVETPMNMSPENKAYFLAEKEAIHLILTGIRDEIYSIVDACQITQEMWEAIERLQQGESLNIQDVKTNLFWEFGKFTSHDGESMESYYTKFYKLMIEMIRNNLTVTTMHVNIQFLQQLQPEWSRFMTIVKQQHKLDEVSYHKLFDILKKYQNEVNELCAERLAMNANPLALVATAQADRDPYYQTSRSYRSSAPSPKPLIPSRSHTSTRYKGKEIAKPITPPSETASEEDNDPEQAQRDKDMQKNLALIAKYFKKIYKPTNNNLRTSSNSKNKNVDTTPWYKNADQSGQFGNQRTVNVAVARENVGSKVVQQSGIKCFNCKEYGHFTMECRKSKRVKDFAYHKEKMLLYKQAEQAHYSYMAKIQEVPTADSGTDSEPVEQVQNNASYNVFANDLQHSEQSKSVSNTCLVETNDSNVILDSPNMCEDDIQNEQNDVENDDEHVALANSIANLKLDVDENKKTQKQLKKANTTLAQELKECKAILVETSKSLGESISVRDSFLVALQTKQTEFEKYKTFNDHTIDYDKLERKLNKALGQLAQKDTVIREGLKMKAYEILVVKQKHDELMKQSLLTKSHYEGLVKQKLK</sequence>
<dbReference type="InterPro" id="IPR036875">
    <property type="entry name" value="Znf_CCHC_sf"/>
</dbReference>
<dbReference type="Gene3D" id="4.10.60.10">
    <property type="entry name" value="Zinc finger, CCHC-type"/>
    <property type="match status" value="1"/>
</dbReference>
<dbReference type="InterPro" id="IPR001878">
    <property type="entry name" value="Znf_CCHC"/>
</dbReference>
<dbReference type="EMBL" id="BKCJ010505281">
    <property type="protein sequence ID" value="GFA87557.1"/>
    <property type="molecule type" value="Genomic_DNA"/>
</dbReference>
<evidence type="ECO:0000256" key="2">
    <source>
        <dbReference type="SAM" id="Coils"/>
    </source>
</evidence>
<keyword evidence="1" id="KW-0863">Zinc-finger</keyword>
<name>A0A699KCD4_TANCI</name>
<evidence type="ECO:0000313" key="5">
    <source>
        <dbReference type="EMBL" id="GFA87557.1"/>
    </source>
</evidence>
<keyword evidence="1" id="KW-0479">Metal-binding</keyword>
<dbReference type="GO" id="GO:0008270">
    <property type="term" value="F:zinc ion binding"/>
    <property type="evidence" value="ECO:0007669"/>
    <property type="project" value="UniProtKB-KW"/>
</dbReference>
<keyword evidence="1" id="KW-0862">Zinc</keyword>
<protein>
    <recommendedName>
        <fullName evidence="4">CCHC-type domain-containing protein</fullName>
    </recommendedName>
</protein>